<keyword evidence="7 10" id="KW-0472">Membrane</keyword>
<organism evidence="13 14">
    <name type="scientific">Pseudomonas alkylphenolica</name>
    <dbReference type="NCBI Taxonomy" id="237609"/>
    <lineage>
        <taxon>Bacteria</taxon>
        <taxon>Pseudomonadati</taxon>
        <taxon>Pseudomonadota</taxon>
        <taxon>Gammaproteobacteria</taxon>
        <taxon>Pseudomonadales</taxon>
        <taxon>Pseudomonadaceae</taxon>
        <taxon>Pseudomonas</taxon>
    </lineage>
</organism>
<dbReference type="InterPro" id="IPR023214">
    <property type="entry name" value="HAD_sf"/>
</dbReference>
<dbReference type="eggNOG" id="COG2217">
    <property type="taxonomic scope" value="Bacteria"/>
</dbReference>
<evidence type="ECO:0000256" key="4">
    <source>
        <dbReference type="ARBA" id="ARBA00022723"/>
    </source>
</evidence>
<keyword evidence="10" id="KW-0547">Nucleotide-binding</keyword>
<dbReference type="InterPro" id="IPR001757">
    <property type="entry name" value="P_typ_ATPase"/>
</dbReference>
<dbReference type="InterPro" id="IPR023298">
    <property type="entry name" value="ATPase_P-typ_TM_dom_sf"/>
</dbReference>
<evidence type="ECO:0000256" key="5">
    <source>
        <dbReference type="ARBA" id="ARBA00022967"/>
    </source>
</evidence>
<keyword evidence="10" id="KW-1003">Cell membrane</keyword>
<dbReference type="InterPro" id="IPR018303">
    <property type="entry name" value="ATPase_P-typ_P_site"/>
</dbReference>
<dbReference type="CDD" id="cd12108">
    <property type="entry name" value="Hr-like"/>
    <property type="match status" value="1"/>
</dbReference>
<dbReference type="Gene3D" id="2.70.150.10">
    <property type="entry name" value="Calcium-transporting ATPase, cytoplasmic transduction domain A"/>
    <property type="match status" value="1"/>
</dbReference>
<dbReference type="InterPro" id="IPR027256">
    <property type="entry name" value="P-typ_ATPase_IB"/>
</dbReference>
<dbReference type="InterPro" id="IPR008250">
    <property type="entry name" value="ATPase_P-typ_transduc_dom_A_sf"/>
</dbReference>
<gene>
    <name evidence="13" type="ORF">PSAKL28_25050</name>
</gene>
<feature type="transmembrane region" description="Helical" evidence="10">
    <location>
        <begin position="573"/>
        <end position="592"/>
    </location>
</feature>
<feature type="transmembrane region" description="Helical" evidence="10">
    <location>
        <begin position="263"/>
        <end position="284"/>
    </location>
</feature>
<dbReference type="PANTHER" id="PTHR48085">
    <property type="entry name" value="CADMIUM/ZINC-TRANSPORTING ATPASE HMA2-RELATED"/>
    <property type="match status" value="1"/>
</dbReference>
<dbReference type="NCBIfam" id="TIGR01494">
    <property type="entry name" value="ATPase_P-type"/>
    <property type="match status" value="1"/>
</dbReference>
<dbReference type="Gene3D" id="1.20.120.520">
    <property type="entry name" value="nmb1532 protein domain like"/>
    <property type="match status" value="1"/>
</dbReference>
<accession>A0A077FCY6</accession>
<dbReference type="InterPro" id="IPR059000">
    <property type="entry name" value="ATPase_P-type_domA"/>
</dbReference>
<evidence type="ECO:0000256" key="8">
    <source>
        <dbReference type="ARBA" id="ARBA00039097"/>
    </source>
</evidence>
<dbReference type="PANTHER" id="PTHR48085:SF5">
    <property type="entry name" value="CADMIUM_ZINC-TRANSPORTING ATPASE HMA4-RELATED"/>
    <property type="match status" value="1"/>
</dbReference>
<evidence type="ECO:0000259" key="11">
    <source>
        <dbReference type="Pfam" id="PF00122"/>
    </source>
</evidence>
<dbReference type="GO" id="GO:0005524">
    <property type="term" value="F:ATP binding"/>
    <property type="evidence" value="ECO:0007669"/>
    <property type="project" value="UniProtKB-UniRule"/>
</dbReference>
<dbReference type="Pfam" id="PF00122">
    <property type="entry name" value="E1-E2_ATPase"/>
    <property type="match status" value="1"/>
</dbReference>
<dbReference type="Pfam" id="PF00702">
    <property type="entry name" value="Hydrolase"/>
    <property type="match status" value="1"/>
</dbReference>
<dbReference type="SUPFAM" id="SSF81665">
    <property type="entry name" value="Calcium ATPase, transmembrane domain M"/>
    <property type="match status" value="1"/>
</dbReference>
<dbReference type="GO" id="GO:0005886">
    <property type="term" value="C:plasma membrane"/>
    <property type="evidence" value="ECO:0007669"/>
    <property type="project" value="UniProtKB-SubCell"/>
</dbReference>
<dbReference type="EMBL" id="CP009048">
    <property type="protein sequence ID" value="AIL61709.1"/>
    <property type="molecule type" value="Genomic_DNA"/>
</dbReference>
<sequence length="768" mass="83015">MKAQRWRVVLDKWHNPLLLAVCALTLMVGAGAYVAQRQEWAAISWAAGSYLMGAVLMTEIIQRLARKEAGVDLIALLSIAAALALEQMLVAAVVALMLATGRTLESFSKQYAERELRALIERAPRYASIQEADGLREVPVEQVRPEQTVLVRLGEVLPVDGRLQSPVANLDESALTGESLPVTRHAGEQLLSGVTNAGAPFLLVATHTAAQSTYAGIVRLAEAARQSRAPFVRMADRYALAFIPLTLLTAGFAWFLSDDPLRVLAVLVVATPCPLILAVPIAILSGISRAARRGILIRDGLTLESLAGIEQVFLDKTGTLTSGHAGLQAIEVNGQDEPLHLLGLAASLAQASTHPIARAIVDAAHEHHLPLIKPQRVQESPGEGLCGEVDGQQVRLGALEYVQEQAGVSDWAAACLRQMDYLACSGSFIAVQGRLAGLLRFVDEVRRETPQTLRRLRQRGIDRIVMLTGDRLQTAEMVALSAGIDELRAGLTPEDKVRLVQEGCRISSTAMIGDGINDAPALAAANVGIAMGAGGVTASVQAAGVVLLVDRLDRLVEALDIARHAVHIARQGVWVGMGLSALAMIVAAVGYLPPLIGAVVQEGIDVAIILNALRALGPLQGRRRAGIAMEYIDQLQSEHQQLAGVLSTLRQMARDFALRPPDQAHADLRTLVEALQTLLVRHERDDERTLYPLLGRSLPGEDPLFAMSHTHREIFRLIQLLVRMSSDFGTSPPSVTADAIQHQLIRLDTLVSLHFNQEEELFRYLDRR</sequence>
<dbReference type="RefSeq" id="WP_038610814.1">
    <property type="nucleotide sequence ID" value="NZ_CP009048.1"/>
</dbReference>
<dbReference type="PROSITE" id="PS01229">
    <property type="entry name" value="COF_2"/>
    <property type="match status" value="1"/>
</dbReference>
<dbReference type="InterPro" id="IPR023299">
    <property type="entry name" value="ATPase_P-typ_cyto_dom_N"/>
</dbReference>
<dbReference type="SUPFAM" id="SSF56784">
    <property type="entry name" value="HAD-like"/>
    <property type="match status" value="1"/>
</dbReference>
<keyword evidence="5" id="KW-1278">Translocase</keyword>
<feature type="transmembrane region" description="Helical" evidence="10">
    <location>
        <begin position="197"/>
        <end position="217"/>
    </location>
</feature>
<dbReference type="GO" id="GO:0016463">
    <property type="term" value="F:P-type zinc transporter activity"/>
    <property type="evidence" value="ECO:0007669"/>
    <property type="project" value="UniProtKB-EC"/>
</dbReference>
<dbReference type="KEGG" id="palk:PSAKL28_25050"/>
<dbReference type="SFLD" id="SFLDG00002">
    <property type="entry name" value="C1.7:_P-type_atpase_like"/>
    <property type="match status" value="1"/>
</dbReference>
<dbReference type="Pfam" id="PF01814">
    <property type="entry name" value="Hemerythrin"/>
    <property type="match status" value="1"/>
</dbReference>
<dbReference type="Proteomes" id="UP000028931">
    <property type="component" value="Chromosome"/>
</dbReference>
<reference evidence="13 14" key="1">
    <citation type="submission" date="2014-07" db="EMBL/GenBank/DDBJ databases">
        <authorList>
            <person name="Lee K."/>
            <person name="Lim J.Y."/>
            <person name="Hwang I."/>
        </authorList>
    </citation>
    <scope>NUCLEOTIDE SEQUENCE [LARGE SCALE GENOMIC DNA]</scope>
    <source>
        <strain evidence="13 14">KL28</strain>
    </source>
</reference>
<comment type="catalytic activity">
    <reaction evidence="9">
        <text>Zn(2+)(in) + ATP + H2O = Zn(2+)(out) + ADP + phosphate + H(+)</text>
        <dbReference type="Rhea" id="RHEA:20621"/>
        <dbReference type="ChEBI" id="CHEBI:15377"/>
        <dbReference type="ChEBI" id="CHEBI:15378"/>
        <dbReference type="ChEBI" id="CHEBI:29105"/>
        <dbReference type="ChEBI" id="CHEBI:30616"/>
        <dbReference type="ChEBI" id="CHEBI:43474"/>
        <dbReference type="ChEBI" id="CHEBI:456216"/>
        <dbReference type="EC" id="7.2.2.12"/>
    </reaction>
</comment>
<dbReference type="InterPro" id="IPR012312">
    <property type="entry name" value="Hemerythrin-like"/>
</dbReference>
<feature type="transmembrane region" description="Helical" evidence="10">
    <location>
        <begin position="73"/>
        <end position="99"/>
    </location>
</feature>
<feature type="transmembrane region" description="Helical" evidence="10">
    <location>
        <begin position="238"/>
        <end position="257"/>
    </location>
</feature>
<evidence type="ECO:0000256" key="6">
    <source>
        <dbReference type="ARBA" id="ARBA00022989"/>
    </source>
</evidence>
<dbReference type="GO" id="GO:0015086">
    <property type="term" value="F:cadmium ion transmembrane transporter activity"/>
    <property type="evidence" value="ECO:0007669"/>
    <property type="project" value="TreeGrafter"/>
</dbReference>
<dbReference type="PRINTS" id="PR00119">
    <property type="entry name" value="CATATPASE"/>
</dbReference>
<evidence type="ECO:0000256" key="1">
    <source>
        <dbReference type="ARBA" id="ARBA00004370"/>
    </source>
</evidence>
<dbReference type="Gene3D" id="3.40.1110.10">
    <property type="entry name" value="Calcium-transporting ATPase, cytoplasmic domain N"/>
    <property type="match status" value="1"/>
</dbReference>
<dbReference type="InterPro" id="IPR036412">
    <property type="entry name" value="HAD-like_sf"/>
</dbReference>
<dbReference type="HOGENOM" id="CLU_001771_6_3_6"/>
<evidence type="ECO:0000313" key="14">
    <source>
        <dbReference type="Proteomes" id="UP000028931"/>
    </source>
</evidence>
<feature type="transmembrane region" description="Helical" evidence="10">
    <location>
        <begin position="42"/>
        <end position="61"/>
    </location>
</feature>
<evidence type="ECO:0000256" key="10">
    <source>
        <dbReference type="RuleBase" id="RU362081"/>
    </source>
</evidence>
<proteinExistence type="inferred from homology"/>
<feature type="domain" description="Hemerythrin-like" evidence="12">
    <location>
        <begin position="632"/>
        <end position="762"/>
    </location>
</feature>
<dbReference type="SUPFAM" id="SSF81653">
    <property type="entry name" value="Calcium ATPase, transduction domain A"/>
    <property type="match status" value="1"/>
</dbReference>
<dbReference type="SFLD" id="SFLDF00027">
    <property type="entry name" value="p-type_atpase"/>
    <property type="match status" value="1"/>
</dbReference>
<keyword evidence="3 10" id="KW-0812">Transmembrane</keyword>
<keyword evidence="10" id="KW-0067">ATP-binding</keyword>
<evidence type="ECO:0000256" key="2">
    <source>
        <dbReference type="ARBA" id="ARBA00006024"/>
    </source>
</evidence>
<dbReference type="PROSITE" id="PS00154">
    <property type="entry name" value="ATPASE_E1_E2"/>
    <property type="match status" value="1"/>
</dbReference>
<evidence type="ECO:0000256" key="3">
    <source>
        <dbReference type="ARBA" id="ARBA00022692"/>
    </source>
</evidence>
<dbReference type="EC" id="7.2.2.12" evidence="8"/>
<name>A0A077FCY6_9PSED</name>
<dbReference type="GO" id="GO:0016887">
    <property type="term" value="F:ATP hydrolysis activity"/>
    <property type="evidence" value="ECO:0007669"/>
    <property type="project" value="InterPro"/>
</dbReference>
<dbReference type="InterPro" id="IPR051014">
    <property type="entry name" value="Cation_Transport_ATPase_IB"/>
</dbReference>
<keyword evidence="4 10" id="KW-0479">Metal-binding</keyword>
<comment type="subcellular location">
    <subcellularLocation>
        <location evidence="10">Cell membrane</location>
    </subcellularLocation>
    <subcellularLocation>
        <location evidence="1">Membrane</location>
    </subcellularLocation>
</comment>
<dbReference type="GO" id="GO:0046872">
    <property type="term" value="F:metal ion binding"/>
    <property type="evidence" value="ECO:0007669"/>
    <property type="project" value="UniProtKB-KW"/>
</dbReference>
<dbReference type="NCBIfam" id="TIGR01525">
    <property type="entry name" value="ATPase-IB_hvy"/>
    <property type="match status" value="1"/>
</dbReference>
<dbReference type="SFLD" id="SFLDS00003">
    <property type="entry name" value="Haloacid_Dehalogenase"/>
    <property type="match status" value="1"/>
</dbReference>
<keyword evidence="6 10" id="KW-1133">Transmembrane helix</keyword>
<evidence type="ECO:0000313" key="13">
    <source>
        <dbReference type="EMBL" id="AIL61709.1"/>
    </source>
</evidence>
<comment type="similarity">
    <text evidence="2 10">Belongs to the cation transport ATPase (P-type) (TC 3.A.3) family. Type IB subfamily.</text>
</comment>
<evidence type="ECO:0000256" key="9">
    <source>
        <dbReference type="ARBA" id="ARBA00047308"/>
    </source>
</evidence>
<feature type="domain" description="P-type ATPase A" evidence="11">
    <location>
        <begin position="123"/>
        <end position="222"/>
    </location>
</feature>
<dbReference type="InterPro" id="IPR044492">
    <property type="entry name" value="P_typ_ATPase_HD_dom"/>
</dbReference>
<evidence type="ECO:0000256" key="7">
    <source>
        <dbReference type="ARBA" id="ARBA00023136"/>
    </source>
</evidence>
<dbReference type="AlphaFoldDB" id="A0A077FCY6"/>
<dbReference type="Gene3D" id="3.40.50.1000">
    <property type="entry name" value="HAD superfamily/HAD-like"/>
    <property type="match status" value="1"/>
</dbReference>
<protein>
    <recommendedName>
        <fullName evidence="8">P-type Zn(2+) transporter</fullName>
        <ecNumber evidence="8">7.2.2.12</ecNumber>
    </recommendedName>
</protein>
<evidence type="ECO:0000259" key="12">
    <source>
        <dbReference type="Pfam" id="PF01814"/>
    </source>
</evidence>